<feature type="transmembrane region" description="Helical" evidence="9">
    <location>
        <begin position="358"/>
        <end position="382"/>
    </location>
</feature>
<comment type="caution">
    <text evidence="11">The sequence shown here is derived from an EMBL/GenBank/DDBJ whole genome shotgun (WGS) entry which is preliminary data.</text>
</comment>
<reference evidence="11" key="1">
    <citation type="submission" date="2022-10" db="EMBL/GenBank/DDBJ databases">
        <title>The WGS of Solirubrobacter sp. CPCC 204708.</title>
        <authorList>
            <person name="Jiang Z."/>
        </authorList>
    </citation>
    <scope>NUCLEOTIDE SEQUENCE</scope>
    <source>
        <strain evidence="11">CPCC 204708</strain>
    </source>
</reference>
<evidence type="ECO:0000256" key="7">
    <source>
        <dbReference type="ARBA" id="ARBA00023065"/>
    </source>
</evidence>
<comment type="subcellular location">
    <subcellularLocation>
        <location evidence="1">Cell membrane</location>
        <topology evidence="1">Multi-pass membrane protein</topology>
    </subcellularLocation>
</comment>
<dbReference type="Gene3D" id="1.20.1530.20">
    <property type="match status" value="1"/>
</dbReference>
<keyword evidence="7" id="KW-0406">Ion transport</keyword>
<dbReference type="InterPro" id="IPR006153">
    <property type="entry name" value="Cation/H_exchanger_TM"/>
</dbReference>
<keyword evidence="12" id="KW-1185">Reference proteome</keyword>
<protein>
    <submittedName>
        <fullName evidence="11">Cation:proton antiporter</fullName>
    </submittedName>
</protein>
<keyword evidence="6 9" id="KW-1133">Transmembrane helix</keyword>
<keyword evidence="5 9" id="KW-0812">Transmembrane</keyword>
<evidence type="ECO:0000256" key="2">
    <source>
        <dbReference type="ARBA" id="ARBA00022448"/>
    </source>
</evidence>
<accession>A0ABT4RJU1</accession>
<keyword evidence="3" id="KW-0050">Antiport</keyword>
<keyword evidence="2" id="KW-0813">Transport</keyword>
<feature type="transmembrane region" description="Helical" evidence="9">
    <location>
        <begin position="245"/>
        <end position="277"/>
    </location>
</feature>
<dbReference type="PANTHER" id="PTHR32507">
    <property type="entry name" value="NA(+)/H(+) ANTIPORTER 1"/>
    <property type="match status" value="1"/>
</dbReference>
<dbReference type="InterPro" id="IPR038770">
    <property type="entry name" value="Na+/solute_symporter_sf"/>
</dbReference>
<dbReference type="Pfam" id="PF00999">
    <property type="entry name" value="Na_H_Exchanger"/>
    <property type="match status" value="1"/>
</dbReference>
<evidence type="ECO:0000256" key="1">
    <source>
        <dbReference type="ARBA" id="ARBA00004651"/>
    </source>
</evidence>
<evidence type="ECO:0000256" key="6">
    <source>
        <dbReference type="ARBA" id="ARBA00022989"/>
    </source>
</evidence>
<dbReference type="Proteomes" id="UP001147700">
    <property type="component" value="Unassembled WGS sequence"/>
</dbReference>
<evidence type="ECO:0000259" key="10">
    <source>
        <dbReference type="Pfam" id="PF00999"/>
    </source>
</evidence>
<feature type="transmembrane region" description="Helical" evidence="9">
    <location>
        <begin position="327"/>
        <end position="346"/>
    </location>
</feature>
<evidence type="ECO:0000256" key="5">
    <source>
        <dbReference type="ARBA" id="ARBA00022692"/>
    </source>
</evidence>
<keyword evidence="4" id="KW-1003">Cell membrane</keyword>
<name>A0ABT4RJU1_9ACTN</name>
<feature type="domain" description="Cation/H+ exchanger transmembrane" evidence="10">
    <location>
        <begin position="40"/>
        <end position="407"/>
    </location>
</feature>
<proteinExistence type="predicted"/>
<evidence type="ECO:0000256" key="9">
    <source>
        <dbReference type="SAM" id="Phobius"/>
    </source>
</evidence>
<dbReference type="RefSeq" id="WP_202953501.1">
    <property type="nucleotide sequence ID" value="NZ_JAPCID010000019.1"/>
</dbReference>
<feature type="transmembrane region" description="Helical" evidence="9">
    <location>
        <begin position="388"/>
        <end position="411"/>
    </location>
</feature>
<sequence>MIAATPGLTFAEPYPIGLLFAGVAVFAAVGALSHQHDRAFSASLIYLGLGVLAAVVMQVLDLPRLEPVEKSSLFEKAAELAVIVALFGTGLKLERELKAAAWQHVGRLLLVAMPLTIGLVALFGSQMMGLSLGAAIVLAATLAPTDPVLAGDVGVGPPGDEEEREPNFSITGEAGLNDGLAYPFVLLGIILAGSEADGWLADWLLADVAYRVVVAVIVGGALGYGIAALAVWLRDRDLLAPELDGWLAIAAVLVIYGATELVSAYGFLAAFVGGVAFRRYEHGHEYNRSVHDGAETVEKFGELALILLLGSSLTLDGLQAPGWSGWLLAPALLLVARPVSVLIALVGSSMTARERLFVAWFGVRGIGSLYYAAVAVGAGVLSGGEAAVVLWTTVVCIVVSIVAHGVSATGLSRRWLGH</sequence>
<gene>
    <name evidence="11" type="ORF">OJ962_14865</name>
</gene>
<evidence type="ECO:0000256" key="8">
    <source>
        <dbReference type="ARBA" id="ARBA00023136"/>
    </source>
</evidence>
<keyword evidence="8 9" id="KW-0472">Membrane</keyword>
<dbReference type="EMBL" id="JAPCID010000019">
    <property type="protein sequence ID" value="MDA0138782.1"/>
    <property type="molecule type" value="Genomic_DNA"/>
</dbReference>
<evidence type="ECO:0000313" key="12">
    <source>
        <dbReference type="Proteomes" id="UP001147700"/>
    </source>
</evidence>
<evidence type="ECO:0000256" key="4">
    <source>
        <dbReference type="ARBA" id="ARBA00022475"/>
    </source>
</evidence>
<evidence type="ECO:0000256" key="3">
    <source>
        <dbReference type="ARBA" id="ARBA00022449"/>
    </source>
</evidence>
<feature type="transmembrane region" description="Helical" evidence="9">
    <location>
        <begin position="180"/>
        <end position="200"/>
    </location>
</feature>
<feature type="transmembrane region" description="Helical" evidence="9">
    <location>
        <begin position="212"/>
        <end position="233"/>
    </location>
</feature>
<feature type="transmembrane region" description="Helical" evidence="9">
    <location>
        <begin position="39"/>
        <end position="57"/>
    </location>
</feature>
<organism evidence="11 12">
    <name type="scientific">Solirubrobacter deserti</name>
    <dbReference type="NCBI Taxonomy" id="2282478"/>
    <lineage>
        <taxon>Bacteria</taxon>
        <taxon>Bacillati</taxon>
        <taxon>Actinomycetota</taxon>
        <taxon>Thermoleophilia</taxon>
        <taxon>Solirubrobacterales</taxon>
        <taxon>Solirubrobacteraceae</taxon>
        <taxon>Solirubrobacter</taxon>
    </lineage>
</organism>
<feature type="transmembrane region" description="Helical" evidence="9">
    <location>
        <begin position="14"/>
        <end position="32"/>
    </location>
</feature>
<dbReference type="PANTHER" id="PTHR32507:SF8">
    <property type="entry name" value="CNH1P"/>
    <property type="match status" value="1"/>
</dbReference>
<evidence type="ECO:0000313" key="11">
    <source>
        <dbReference type="EMBL" id="MDA0138782.1"/>
    </source>
</evidence>